<evidence type="ECO:0000313" key="2">
    <source>
        <dbReference type="Proteomes" id="UP000607311"/>
    </source>
</evidence>
<dbReference type="EMBL" id="BOPD01000021">
    <property type="protein sequence ID" value="GIJ34477.1"/>
    <property type="molecule type" value="Genomic_DNA"/>
</dbReference>
<proteinExistence type="predicted"/>
<dbReference type="AlphaFoldDB" id="A0A9W5URY8"/>
<reference evidence="1" key="1">
    <citation type="submission" date="2021-01" db="EMBL/GenBank/DDBJ databases">
        <title>Whole genome shotgun sequence of Verrucosispora sediminis NBRC 107745.</title>
        <authorList>
            <person name="Komaki H."/>
            <person name="Tamura T."/>
        </authorList>
    </citation>
    <scope>NUCLEOTIDE SEQUENCE</scope>
    <source>
        <strain evidence="1">NBRC 107745</strain>
    </source>
</reference>
<organism evidence="1 2">
    <name type="scientific">Micromonospora sediminimaris</name>
    <dbReference type="NCBI Taxonomy" id="547162"/>
    <lineage>
        <taxon>Bacteria</taxon>
        <taxon>Bacillati</taxon>
        <taxon>Actinomycetota</taxon>
        <taxon>Actinomycetes</taxon>
        <taxon>Micromonosporales</taxon>
        <taxon>Micromonosporaceae</taxon>
        <taxon>Micromonospora</taxon>
    </lineage>
</organism>
<protein>
    <submittedName>
        <fullName evidence="1">Uncharacterized protein</fullName>
    </submittedName>
</protein>
<comment type="caution">
    <text evidence="1">The sequence shown here is derived from an EMBL/GenBank/DDBJ whole genome shotgun (WGS) entry which is preliminary data.</text>
</comment>
<sequence>MKLRLLYGESSSSCPTIYIAEDGDIVVQGLRLDDATEGELTNVLPGETAVKISPDLLLGATAAYQQRSNHQT</sequence>
<evidence type="ECO:0000313" key="1">
    <source>
        <dbReference type="EMBL" id="GIJ34477.1"/>
    </source>
</evidence>
<keyword evidence="2" id="KW-1185">Reference proteome</keyword>
<dbReference type="Proteomes" id="UP000607311">
    <property type="component" value="Unassembled WGS sequence"/>
</dbReference>
<name>A0A9W5URY8_9ACTN</name>
<dbReference type="OrthoDB" id="3577809at2"/>
<gene>
    <name evidence="1" type="ORF">Vse01_36250</name>
</gene>
<accession>A0A9W5URY8</accession>